<accession>A0A4Q2R9H0</accession>
<dbReference type="EMBL" id="QYBC01000020">
    <property type="protein sequence ID" value="RYB02415.1"/>
    <property type="molecule type" value="Genomic_DNA"/>
</dbReference>
<evidence type="ECO:0000313" key="2">
    <source>
        <dbReference type="Proteomes" id="UP000289411"/>
    </source>
</evidence>
<organism evidence="1 2">
    <name type="scientific">Lichenibacterium ramalinae</name>
    <dbReference type="NCBI Taxonomy" id="2316527"/>
    <lineage>
        <taxon>Bacteria</taxon>
        <taxon>Pseudomonadati</taxon>
        <taxon>Pseudomonadota</taxon>
        <taxon>Alphaproteobacteria</taxon>
        <taxon>Hyphomicrobiales</taxon>
        <taxon>Lichenihabitantaceae</taxon>
        <taxon>Lichenibacterium</taxon>
    </lineage>
</organism>
<comment type="caution">
    <text evidence="1">The sequence shown here is derived from an EMBL/GenBank/DDBJ whole genome shotgun (WGS) entry which is preliminary data.</text>
</comment>
<protein>
    <submittedName>
        <fullName evidence="1">Uncharacterized protein</fullName>
    </submittedName>
</protein>
<name>A0A4Q2R9H0_9HYPH</name>
<gene>
    <name evidence="1" type="ORF">D3272_21035</name>
</gene>
<reference evidence="1 2" key="1">
    <citation type="submission" date="2018-09" db="EMBL/GenBank/DDBJ databases">
        <authorList>
            <person name="Grouzdev D.S."/>
            <person name="Krutkina M.S."/>
        </authorList>
    </citation>
    <scope>NUCLEOTIDE SEQUENCE [LARGE SCALE GENOMIC DNA]</scope>
    <source>
        <strain evidence="1 2">RmlP001</strain>
    </source>
</reference>
<dbReference type="AlphaFoldDB" id="A0A4Q2R9H0"/>
<dbReference type="RefSeq" id="WP_129221181.1">
    <property type="nucleotide sequence ID" value="NZ_QYBC01000020.1"/>
</dbReference>
<evidence type="ECO:0000313" key="1">
    <source>
        <dbReference type="EMBL" id="RYB02415.1"/>
    </source>
</evidence>
<sequence length="133" mass="14031">MGIDLSFDALGECRAGRNVADERGRHRLDGEDGLLDVRLLAAAKVGFSTRPRRFAARSGSVMVMVCQLLPETGVVDASTAVAVPVSWSSVVVMPATVMGCPEDMRRLRWFTAGMAGNGVLGEPGLVPTGCLRG</sequence>
<keyword evidence="2" id="KW-1185">Reference proteome</keyword>
<proteinExistence type="predicted"/>
<dbReference type="Proteomes" id="UP000289411">
    <property type="component" value="Unassembled WGS sequence"/>
</dbReference>
<reference evidence="1 2" key="2">
    <citation type="submission" date="2019-02" db="EMBL/GenBank/DDBJ databases">
        <title>'Lichenibacterium ramalinii' gen. nov. sp. nov., 'Lichenibacterium minor' gen. nov. sp. nov.</title>
        <authorList>
            <person name="Pankratov T."/>
        </authorList>
    </citation>
    <scope>NUCLEOTIDE SEQUENCE [LARGE SCALE GENOMIC DNA]</scope>
    <source>
        <strain evidence="1 2">RmlP001</strain>
    </source>
</reference>